<dbReference type="InterPro" id="IPR008979">
    <property type="entry name" value="Galactose-bd-like_sf"/>
</dbReference>
<dbReference type="GO" id="GO:0004565">
    <property type="term" value="F:beta-galactosidase activity"/>
    <property type="evidence" value="ECO:0007669"/>
    <property type="project" value="UniProtKB-EC"/>
</dbReference>
<keyword evidence="3 7" id="KW-0326">Glycosidase</keyword>
<protein>
    <submittedName>
        <fullName evidence="7">Beta-galactosidase large subunit</fullName>
        <ecNumber evidence="7">3.2.1.23</ecNumber>
    </submittedName>
</protein>
<dbReference type="SUPFAM" id="SSF51445">
    <property type="entry name" value="(Trans)glycosidases"/>
    <property type="match status" value="1"/>
</dbReference>
<dbReference type="InterPro" id="IPR006103">
    <property type="entry name" value="Glyco_hydro_2_cat"/>
</dbReference>
<dbReference type="InterPro" id="IPR006102">
    <property type="entry name" value="Ig-like_GH2"/>
</dbReference>
<dbReference type="SUPFAM" id="SSF49303">
    <property type="entry name" value="beta-Galactosidase/glucuronidase domain"/>
    <property type="match status" value="1"/>
</dbReference>
<evidence type="ECO:0000256" key="3">
    <source>
        <dbReference type="ARBA" id="ARBA00023295"/>
    </source>
</evidence>
<dbReference type="Pfam" id="PF02836">
    <property type="entry name" value="Glyco_hydro_2_C"/>
    <property type="match status" value="1"/>
</dbReference>
<dbReference type="PANTHER" id="PTHR42732">
    <property type="entry name" value="BETA-GALACTOSIDASE"/>
    <property type="match status" value="1"/>
</dbReference>
<dbReference type="KEGG" id="bgok:Pr1d_25090"/>
<dbReference type="InterPro" id="IPR051913">
    <property type="entry name" value="GH2_Domain-Containing"/>
</dbReference>
<accession>A0A5B9QCA0</accession>
<evidence type="ECO:0000259" key="6">
    <source>
        <dbReference type="Pfam" id="PF22666"/>
    </source>
</evidence>
<evidence type="ECO:0000256" key="1">
    <source>
        <dbReference type="ARBA" id="ARBA00007401"/>
    </source>
</evidence>
<dbReference type="Pfam" id="PF22666">
    <property type="entry name" value="Glyco_hydro_2_N2"/>
    <property type="match status" value="1"/>
</dbReference>
<keyword evidence="8" id="KW-1185">Reference proteome</keyword>
<dbReference type="Gene3D" id="2.60.40.10">
    <property type="entry name" value="Immunoglobulins"/>
    <property type="match status" value="1"/>
</dbReference>
<comment type="similarity">
    <text evidence="1">Belongs to the glycosyl hydrolase 2 family.</text>
</comment>
<dbReference type="SUPFAM" id="SSF49785">
    <property type="entry name" value="Galactose-binding domain-like"/>
    <property type="match status" value="2"/>
</dbReference>
<feature type="domain" description="Glycoside hydrolase family 2 immunoglobulin-like beta-sandwich" evidence="4">
    <location>
        <begin position="232"/>
        <end position="321"/>
    </location>
</feature>
<dbReference type="InterPro" id="IPR036156">
    <property type="entry name" value="Beta-gal/glucu_dom_sf"/>
</dbReference>
<dbReference type="Proteomes" id="UP000323917">
    <property type="component" value="Chromosome"/>
</dbReference>
<evidence type="ECO:0000256" key="2">
    <source>
        <dbReference type="ARBA" id="ARBA00022801"/>
    </source>
</evidence>
<evidence type="ECO:0000259" key="5">
    <source>
        <dbReference type="Pfam" id="PF02836"/>
    </source>
</evidence>
<dbReference type="InterPro" id="IPR054593">
    <property type="entry name" value="Beta-mannosidase-like_N2"/>
</dbReference>
<organism evidence="7 8">
    <name type="scientific">Bythopirellula goksoeyrii</name>
    <dbReference type="NCBI Taxonomy" id="1400387"/>
    <lineage>
        <taxon>Bacteria</taxon>
        <taxon>Pseudomonadati</taxon>
        <taxon>Planctomycetota</taxon>
        <taxon>Planctomycetia</taxon>
        <taxon>Pirellulales</taxon>
        <taxon>Lacipirellulaceae</taxon>
        <taxon>Bythopirellula</taxon>
    </lineage>
</organism>
<evidence type="ECO:0000313" key="7">
    <source>
        <dbReference type="EMBL" id="QEG35215.1"/>
    </source>
</evidence>
<dbReference type="Gene3D" id="3.20.20.80">
    <property type="entry name" value="Glycosidases"/>
    <property type="match status" value="1"/>
</dbReference>
<dbReference type="EMBL" id="CP042913">
    <property type="protein sequence ID" value="QEG35215.1"/>
    <property type="molecule type" value="Genomic_DNA"/>
</dbReference>
<gene>
    <name evidence="7" type="primary">lacL</name>
    <name evidence="7" type="ORF">Pr1d_25090</name>
</gene>
<feature type="domain" description="Glycoside hydrolase family 2 catalytic" evidence="5">
    <location>
        <begin position="365"/>
        <end position="476"/>
    </location>
</feature>
<keyword evidence="2 7" id="KW-0378">Hydrolase</keyword>
<proteinExistence type="inferred from homology"/>
<dbReference type="InterPro" id="IPR017853">
    <property type="entry name" value="GH"/>
</dbReference>
<feature type="domain" description="Beta-mannosidase-like galactose-binding" evidence="6">
    <location>
        <begin position="122"/>
        <end position="199"/>
    </location>
</feature>
<dbReference type="PANTHER" id="PTHR42732:SF2">
    <property type="entry name" value="BETA-MANNOSIDASE"/>
    <property type="match status" value="1"/>
</dbReference>
<dbReference type="GO" id="GO:0005975">
    <property type="term" value="P:carbohydrate metabolic process"/>
    <property type="evidence" value="ECO:0007669"/>
    <property type="project" value="InterPro"/>
</dbReference>
<evidence type="ECO:0000313" key="8">
    <source>
        <dbReference type="Proteomes" id="UP000323917"/>
    </source>
</evidence>
<evidence type="ECO:0000259" key="4">
    <source>
        <dbReference type="Pfam" id="PF00703"/>
    </source>
</evidence>
<name>A0A5B9QCA0_9BACT</name>
<dbReference type="Gene3D" id="2.60.120.260">
    <property type="entry name" value="Galactose-binding domain-like"/>
    <property type="match status" value="2"/>
</dbReference>
<dbReference type="Pfam" id="PF00703">
    <property type="entry name" value="Glyco_hydro_2"/>
    <property type="match status" value="1"/>
</dbReference>
<reference evidence="7 8" key="1">
    <citation type="submission" date="2019-08" db="EMBL/GenBank/DDBJ databases">
        <title>Deep-cultivation of Planctomycetes and their phenomic and genomic characterization uncovers novel biology.</title>
        <authorList>
            <person name="Wiegand S."/>
            <person name="Jogler M."/>
            <person name="Boedeker C."/>
            <person name="Pinto D."/>
            <person name="Vollmers J."/>
            <person name="Rivas-Marin E."/>
            <person name="Kohn T."/>
            <person name="Peeters S.H."/>
            <person name="Heuer A."/>
            <person name="Rast P."/>
            <person name="Oberbeckmann S."/>
            <person name="Bunk B."/>
            <person name="Jeske O."/>
            <person name="Meyerdierks A."/>
            <person name="Storesund J.E."/>
            <person name="Kallscheuer N."/>
            <person name="Luecker S."/>
            <person name="Lage O.M."/>
            <person name="Pohl T."/>
            <person name="Merkel B.J."/>
            <person name="Hornburger P."/>
            <person name="Mueller R.-W."/>
            <person name="Bruemmer F."/>
            <person name="Labrenz M."/>
            <person name="Spormann A.M."/>
            <person name="Op den Camp H."/>
            <person name="Overmann J."/>
            <person name="Amann R."/>
            <person name="Jetten M.S.M."/>
            <person name="Mascher T."/>
            <person name="Medema M.H."/>
            <person name="Devos D.P."/>
            <person name="Kaster A.-K."/>
            <person name="Ovreas L."/>
            <person name="Rohde M."/>
            <person name="Galperin M.Y."/>
            <person name="Jogler C."/>
        </authorList>
    </citation>
    <scope>NUCLEOTIDE SEQUENCE [LARGE SCALE GENOMIC DNA]</scope>
    <source>
        <strain evidence="7 8">Pr1d</strain>
    </source>
</reference>
<dbReference type="AlphaFoldDB" id="A0A5B9QCA0"/>
<dbReference type="EC" id="3.2.1.23" evidence="7"/>
<dbReference type="InterPro" id="IPR013783">
    <property type="entry name" value="Ig-like_fold"/>
</dbReference>
<sequence length="762" mass="85836">METFILIGILYRYLLDMILRFNRLLLFLCAITASYGTASEFQLAKAPLVTRWAKDVSPENAWQEYPRPQMVRSDWTNLNGLWDYAIRPRNGEKPSEWDGEILVPFAVESALSGVGKTVSPDEKLWYRRKFSKPSVPDGDRLLLHFGAVDWRCSVWVNGQLVGEHEGGFDPFSFDITNALRDGNNEIVLAVWDPTDTGTQPRGKQVLKPHGIWYTAVTGIWQTVWLETVPSDHIKSLKIVPDVDAGSVHVTVNATGGKRVRVVASDKDGSSEAEGKVGDDTVVKIENPQLWTPDSPHLYDLKIELLDNEKVVDTVDSYCGLRKIEVRKDDMGINRLFLNNEELFQYGPLDQGWWPDGLYTPPTDEAIKFDIEKTKQFGMNMARKHTKVESARWYYWCDKLGLLVWQDMPSGDADKTDESKANYRRELKAMIDTLHNHPSIVMWVPFNEGWGQHDTQEVVAWLEAYDPSRPINEASGWHDRGSGLISDTHSYPGPAMRPMEEDRVIVLGEFGGLGMPVPGHTWQDQANWGYVSYQTKEELTDAYVALLDAMRFLIGQGLSAAVYTQTSDVEIEVNGLLTYDRELEKMDSAKITAAAKRLFEPPPTLTEIVPTSEKSPQTWQYTTIEPASDWMNSGFDDSNWQAGQGGFGTEGTPGAVIGTIWNTSDIWLRRSFQIDSEPEADDVYLRVHHDEDAEVYLNGKRIASLSKYTTDYKYIPLKAPAELLFGENSLAVHCHQTGGGQFIDVGLVLATEQELPEDPDAID</sequence>